<dbReference type="EMBL" id="JRES01001542">
    <property type="protein sequence ID" value="KNC22159.1"/>
    <property type="molecule type" value="Genomic_DNA"/>
</dbReference>
<keyword evidence="3" id="KW-1185">Reference proteome</keyword>
<name>A0A0L0BSF0_LUCCU</name>
<comment type="caution">
    <text evidence="2">The sequence shown here is derived from an EMBL/GenBank/DDBJ whole genome shotgun (WGS) entry which is preliminary data.</text>
</comment>
<feature type="non-terminal residue" evidence="2">
    <location>
        <position position="120"/>
    </location>
</feature>
<dbReference type="AlphaFoldDB" id="A0A0L0BSF0"/>
<keyword evidence="1" id="KW-0732">Signal</keyword>
<dbReference type="OrthoDB" id="7979235at2759"/>
<evidence type="ECO:0000313" key="2">
    <source>
        <dbReference type="EMBL" id="KNC22159.1"/>
    </source>
</evidence>
<accession>A0A0L0BSF0</accession>
<feature type="chain" id="PRO_5005535303" evidence="1">
    <location>
        <begin position="22"/>
        <end position="120"/>
    </location>
</feature>
<proteinExistence type="predicted"/>
<protein>
    <submittedName>
        <fullName evidence="2">Uncharacterized protein</fullName>
    </submittedName>
</protein>
<sequence>MEKIAVVYIILVFGLISLIAAAPTPQTDNDDTNFDVLPNVMNQSVDYNAVMGHFKDFFMYLPVMFTSFRETMSGFPKLAEGLRILTNPSFDKIYDEDDDCKCKTKSRLNSNEIDKSGNLF</sequence>
<feature type="signal peptide" evidence="1">
    <location>
        <begin position="1"/>
        <end position="21"/>
    </location>
</feature>
<dbReference type="Proteomes" id="UP000037069">
    <property type="component" value="Unassembled WGS sequence"/>
</dbReference>
<evidence type="ECO:0000313" key="3">
    <source>
        <dbReference type="Proteomes" id="UP000037069"/>
    </source>
</evidence>
<evidence type="ECO:0000256" key="1">
    <source>
        <dbReference type="SAM" id="SignalP"/>
    </source>
</evidence>
<gene>
    <name evidence="2" type="ORF">FF38_00684</name>
</gene>
<reference evidence="2 3" key="1">
    <citation type="journal article" date="2015" name="Nat. Commun.">
        <title>Lucilia cuprina genome unlocks parasitic fly biology to underpin future interventions.</title>
        <authorList>
            <person name="Anstead C.A."/>
            <person name="Korhonen P.K."/>
            <person name="Young N.D."/>
            <person name="Hall R.S."/>
            <person name="Jex A.R."/>
            <person name="Murali S.C."/>
            <person name="Hughes D.S."/>
            <person name="Lee S.F."/>
            <person name="Perry T."/>
            <person name="Stroehlein A.J."/>
            <person name="Ansell B.R."/>
            <person name="Breugelmans B."/>
            <person name="Hofmann A."/>
            <person name="Qu J."/>
            <person name="Dugan S."/>
            <person name="Lee S.L."/>
            <person name="Chao H."/>
            <person name="Dinh H."/>
            <person name="Han Y."/>
            <person name="Doddapaneni H.V."/>
            <person name="Worley K.C."/>
            <person name="Muzny D.M."/>
            <person name="Ioannidis P."/>
            <person name="Waterhouse R.M."/>
            <person name="Zdobnov E.M."/>
            <person name="James P.J."/>
            <person name="Bagnall N.H."/>
            <person name="Kotze A.C."/>
            <person name="Gibbs R.A."/>
            <person name="Richards S."/>
            <person name="Batterham P."/>
            <person name="Gasser R.B."/>
        </authorList>
    </citation>
    <scope>NUCLEOTIDE SEQUENCE [LARGE SCALE GENOMIC DNA]</scope>
    <source>
        <strain evidence="2 3">LS</strain>
        <tissue evidence="2">Full body</tissue>
    </source>
</reference>
<organism evidence="2 3">
    <name type="scientific">Lucilia cuprina</name>
    <name type="common">Green bottle fly</name>
    <name type="synonym">Australian sheep blowfly</name>
    <dbReference type="NCBI Taxonomy" id="7375"/>
    <lineage>
        <taxon>Eukaryota</taxon>
        <taxon>Metazoa</taxon>
        <taxon>Ecdysozoa</taxon>
        <taxon>Arthropoda</taxon>
        <taxon>Hexapoda</taxon>
        <taxon>Insecta</taxon>
        <taxon>Pterygota</taxon>
        <taxon>Neoptera</taxon>
        <taxon>Endopterygota</taxon>
        <taxon>Diptera</taxon>
        <taxon>Brachycera</taxon>
        <taxon>Muscomorpha</taxon>
        <taxon>Oestroidea</taxon>
        <taxon>Calliphoridae</taxon>
        <taxon>Luciliinae</taxon>
        <taxon>Lucilia</taxon>
    </lineage>
</organism>